<keyword evidence="2 4" id="KW-0560">Oxidoreductase</keyword>
<dbReference type="Gene3D" id="2.30.110.10">
    <property type="entry name" value="Electron Transport, Fmn-binding Protein, Chain A"/>
    <property type="match status" value="1"/>
</dbReference>
<dbReference type="EC" id="1.-.-.-" evidence="4"/>
<dbReference type="SUPFAM" id="SSF50475">
    <property type="entry name" value="FMN-binding split barrel"/>
    <property type="match status" value="1"/>
</dbReference>
<evidence type="ECO:0000313" key="5">
    <source>
        <dbReference type="Proteomes" id="UP001233673"/>
    </source>
</evidence>
<comment type="similarity">
    <text evidence="1">Belongs to the non-flavoprotein flavin reductase family.</text>
</comment>
<dbReference type="EMBL" id="JASNFN010000005">
    <property type="protein sequence ID" value="MDP5182540.1"/>
    <property type="molecule type" value="Genomic_DNA"/>
</dbReference>
<gene>
    <name evidence="4" type="ORF">QOZ88_07795</name>
</gene>
<comment type="caution">
    <text evidence="4">The sequence shown here is derived from an EMBL/GenBank/DDBJ whole genome shotgun (WGS) entry which is preliminary data.</text>
</comment>
<proteinExistence type="inferred from homology"/>
<evidence type="ECO:0000256" key="2">
    <source>
        <dbReference type="ARBA" id="ARBA00023002"/>
    </source>
</evidence>
<reference evidence="5" key="1">
    <citation type="submission" date="2023-05" db="EMBL/GenBank/DDBJ databases">
        <title>Draft genome of Pseudofrankia sp. BMG5.37.</title>
        <authorList>
            <person name="Gtari M."/>
            <person name="Ghodhbane F."/>
            <person name="Sbissi I."/>
        </authorList>
    </citation>
    <scope>NUCLEOTIDE SEQUENCE [LARGE SCALE GENOMIC DNA]</scope>
    <source>
        <strain evidence="5">BMG 814</strain>
    </source>
</reference>
<dbReference type="PANTHER" id="PTHR30466">
    <property type="entry name" value="FLAVIN REDUCTASE"/>
    <property type="match status" value="1"/>
</dbReference>
<dbReference type="SMART" id="SM00903">
    <property type="entry name" value="Flavin_Reduct"/>
    <property type="match status" value="1"/>
</dbReference>
<protein>
    <submittedName>
        <fullName evidence="4">Flavin reductase family protein</fullName>
        <ecNumber evidence="4">1.-.-.-</ecNumber>
    </submittedName>
</protein>
<evidence type="ECO:0000256" key="1">
    <source>
        <dbReference type="ARBA" id="ARBA00008898"/>
    </source>
</evidence>
<accession>A0ABT9IAE0</accession>
<dbReference type="GO" id="GO:0016491">
    <property type="term" value="F:oxidoreductase activity"/>
    <property type="evidence" value="ECO:0007669"/>
    <property type="project" value="UniProtKB-KW"/>
</dbReference>
<dbReference type="Proteomes" id="UP001233673">
    <property type="component" value="Unassembled WGS sequence"/>
</dbReference>
<feature type="domain" description="Flavin reductase like" evidence="3">
    <location>
        <begin position="18"/>
        <end position="160"/>
    </location>
</feature>
<dbReference type="InterPro" id="IPR050268">
    <property type="entry name" value="NADH-dep_flavin_reductase"/>
</dbReference>
<dbReference type="InterPro" id="IPR002563">
    <property type="entry name" value="Flavin_Rdtase-like_dom"/>
</dbReference>
<organism evidence="4 5">
    <name type="scientific">Blastococcus carthaginiensis</name>
    <dbReference type="NCBI Taxonomy" id="3050034"/>
    <lineage>
        <taxon>Bacteria</taxon>
        <taxon>Bacillati</taxon>
        <taxon>Actinomycetota</taxon>
        <taxon>Actinomycetes</taxon>
        <taxon>Geodermatophilales</taxon>
        <taxon>Geodermatophilaceae</taxon>
        <taxon>Blastococcus</taxon>
    </lineage>
</organism>
<keyword evidence="5" id="KW-1185">Reference proteome</keyword>
<dbReference type="RefSeq" id="WP_305999229.1">
    <property type="nucleotide sequence ID" value="NZ_JASNFN010000005.1"/>
</dbReference>
<sequence>MRFLPADEGLQTTFREVMAGVATPVSVVTSMADGLPHGSTVSAFTSLSMDPPMVLVSLDRNSGLLALIRQAGRFGINILGATQSSVALAFAKKGGPGKFNGMRWNVDHGVPRLPGAPGWLACTVAEMVDGGDHVVVLGNVAVAETAAGEPLTYHGRAFGTHAVLDAVS</sequence>
<name>A0ABT9IAE0_9ACTN</name>
<evidence type="ECO:0000259" key="3">
    <source>
        <dbReference type="SMART" id="SM00903"/>
    </source>
</evidence>
<dbReference type="PANTHER" id="PTHR30466:SF11">
    <property type="entry name" value="FLAVIN-DEPENDENT MONOOXYGENASE, REDUCTASE SUBUNIT HSAB"/>
    <property type="match status" value="1"/>
</dbReference>
<dbReference type="InterPro" id="IPR012349">
    <property type="entry name" value="Split_barrel_FMN-bd"/>
</dbReference>
<evidence type="ECO:0000313" key="4">
    <source>
        <dbReference type="EMBL" id="MDP5182540.1"/>
    </source>
</evidence>
<dbReference type="Pfam" id="PF01613">
    <property type="entry name" value="Flavin_Reduct"/>
    <property type="match status" value="1"/>
</dbReference>